<name>A0ABP8FXL7_9SPHI</name>
<keyword evidence="1" id="KW-1133">Transmembrane helix</keyword>
<dbReference type="Pfam" id="PF09601">
    <property type="entry name" value="DUF2459"/>
    <property type="match status" value="1"/>
</dbReference>
<dbReference type="Proteomes" id="UP001500582">
    <property type="component" value="Unassembled WGS sequence"/>
</dbReference>
<keyword evidence="3" id="KW-1185">Reference proteome</keyword>
<keyword evidence="1" id="KW-0472">Membrane</keyword>
<accession>A0ABP8FXL7</accession>
<protein>
    <submittedName>
        <fullName evidence="2">TIGR02117 family protein</fullName>
    </submittedName>
</protein>
<dbReference type="EMBL" id="BAABFT010000002">
    <property type="protein sequence ID" value="GAA4313125.1"/>
    <property type="molecule type" value="Genomic_DNA"/>
</dbReference>
<gene>
    <name evidence="2" type="ORF">GCM10023149_08750</name>
</gene>
<reference evidence="3" key="1">
    <citation type="journal article" date="2019" name="Int. J. Syst. Evol. Microbiol.">
        <title>The Global Catalogue of Microorganisms (GCM) 10K type strain sequencing project: providing services to taxonomists for standard genome sequencing and annotation.</title>
        <authorList>
            <consortium name="The Broad Institute Genomics Platform"/>
            <consortium name="The Broad Institute Genome Sequencing Center for Infectious Disease"/>
            <person name="Wu L."/>
            <person name="Ma J."/>
        </authorList>
    </citation>
    <scope>NUCLEOTIDE SEQUENCE [LARGE SCALE GENOMIC DNA]</scope>
    <source>
        <strain evidence="3">JCM 17705</strain>
    </source>
</reference>
<evidence type="ECO:0000313" key="3">
    <source>
        <dbReference type="Proteomes" id="UP001500582"/>
    </source>
</evidence>
<proteinExistence type="predicted"/>
<keyword evidence="1" id="KW-0812">Transmembrane</keyword>
<evidence type="ECO:0000313" key="2">
    <source>
        <dbReference type="EMBL" id="GAA4313125.1"/>
    </source>
</evidence>
<evidence type="ECO:0000256" key="1">
    <source>
        <dbReference type="SAM" id="Phobius"/>
    </source>
</evidence>
<organism evidence="2 3">
    <name type="scientific">Mucilaginibacter gynuensis</name>
    <dbReference type="NCBI Taxonomy" id="1302236"/>
    <lineage>
        <taxon>Bacteria</taxon>
        <taxon>Pseudomonadati</taxon>
        <taxon>Bacteroidota</taxon>
        <taxon>Sphingobacteriia</taxon>
        <taxon>Sphingobacteriales</taxon>
        <taxon>Sphingobacteriaceae</taxon>
        <taxon>Mucilaginibacter</taxon>
    </lineage>
</organism>
<comment type="caution">
    <text evidence="2">The sequence shown here is derived from an EMBL/GenBank/DDBJ whole genome shotgun (WGS) entry which is preliminary data.</text>
</comment>
<sequence length="253" mass="28353">MNFVKLFILNNFLLSITKSQPYFNTLMTIKKTLKITGWVVLGIVSIVPIYLLSAYTLSRISVDREAGSGNDVAVYLITNGVHTDLVLPARSRHINWTDEIKYSNTKSKDTTAAYVAFGWGDKGFYLETPTWADLKASVACRAACGYGSSAMHATFYKHVREDSTSVKIMMSNAQYSRLVSYIKGSFRTDDGQHFINIPTNANYGNSDAFYEAKGSYSIFHTCNTWTNNALKSCGQKACLWTPFDTGLFYQYGR</sequence>
<feature type="transmembrane region" description="Helical" evidence="1">
    <location>
        <begin position="35"/>
        <end position="57"/>
    </location>
</feature>
<dbReference type="NCBIfam" id="TIGR02117">
    <property type="entry name" value="chp_urease_rgn"/>
    <property type="match status" value="1"/>
</dbReference>
<dbReference type="InterPro" id="IPR011727">
    <property type="entry name" value="CHP02117"/>
</dbReference>